<organism evidence="2 3">
    <name type="scientific">Glycomyces algeriensis</name>
    <dbReference type="NCBI Taxonomy" id="256037"/>
    <lineage>
        <taxon>Bacteria</taxon>
        <taxon>Bacillati</taxon>
        <taxon>Actinomycetota</taxon>
        <taxon>Actinomycetes</taxon>
        <taxon>Glycomycetales</taxon>
        <taxon>Glycomycetaceae</taxon>
        <taxon>Glycomyces</taxon>
    </lineage>
</organism>
<dbReference type="SUPFAM" id="SSF53067">
    <property type="entry name" value="Actin-like ATPase domain"/>
    <property type="match status" value="1"/>
</dbReference>
<dbReference type="Proteomes" id="UP001144313">
    <property type="component" value="Unassembled WGS sequence"/>
</dbReference>
<evidence type="ECO:0000313" key="2">
    <source>
        <dbReference type="EMBL" id="GLI43308.1"/>
    </source>
</evidence>
<dbReference type="EMBL" id="BSDT01000001">
    <property type="protein sequence ID" value="GLI43308.1"/>
    <property type="molecule type" value="Genomic_DNA"/>
</dbReference>
<dbReference type="AlphaFoldDB" id="A0A9W6GAN7"/>
<keyword evidence="3" id="KW-1185">Reference proteome</keyword>
<accession>A0A9W6GAN7</accession>
<dbReference type="InterPro" id="IPR043129">
    <property type="entry name" value="ATPase_NBD"/>
</dbReference>
<reference evidence="2" key="1">
    <citation type="submission" date="2022-12" db="EMBL/GenBank/DDBJ databases">
        <title>Reference genome sequencing for broad-spectrum identification of bacterial and archaeal isolates by mass spectrometry.</title>
        <authorList>
            <person name="Sekiguchi Y."/>
            <person name="Tourlousse D.M."/>
        </authorList>
    </citation>
    <scope>NUCLEOTIDE SEQUENCE</scope>
    <source>
        <strain evidence="2">LLR39Z86</strain>
    </source>
</reference>
<sequence length="414" mass="43473">MSRELPREDEKYAFALRRANAAAVLEYAWSTTAFTASDAIAATGLTRSTVIALCDDLVERGWFAELPNARAAGEEYRKGRPARRYGLRADAGSVVGVDAGQHCVTAAVADLRGRELARVHTEVDPDGIEDRVSIADRTIAKALDAAGVLERSVLCAAVGVPAPTDLDGASPDGEFEFWSRMNPGFAAHFRERGWLTEVENDANLAALAEGALGAGVGASSYIALMSGERFGAGYVVDGHLVRGKRGAAGELRLLSLVEGVGSTHGIAALLRTWALDLRTSGAVSDDSLIMKTPKEQLGAEIVFHAAEAGDPAALALLDRMAERLARICAVLGGLLDVERIVFSGAVAESLGLLLPRTAARLDELTHPPAPELAASPLGGGVVTLGALARALEIVRTNAIALDPLAPMREQTIPF</sequence>
<dbReference type="Gene3D" id="3.30.420.40">
    <property type="match status" value="2"/>
</dbReference>
<dbReference type="InterPro" id="IPR036388">
    <property type="entry name" value="WH-like_DNA-bd_sf"/>
</dbReference>
<gene>
    <name evidence="2" type="ORF">GALLR39Z86_31580</name>
</gene>
<comment type="similarity">
    <text evidence="1">Belongs to the ROK (NagC/XylR) family.</text>
</comment>
<proteinExistence type="inferred from homology"/>
<dbReference type="InterPro" id="IPR000600">
    <property type="entry name" value="ROK"/>
</dbReference>
<protein>
    <submittedName>
        <fullName evidence="2">Transcriptional regulator</fullName>
    </submittedName>
</protein>
<evidence type="ECO:0000256" key="1">
    <source>
        <dbReference type="ARBA" id="ARBA00006479"/>
    </source>
</evidence>
<evidence type="ECO:0000313" key="3">
    <source>
        <dbReference type="Proteomes" id="UP001144313"/>
    </source>
</evidence>
<comment type="caution">
    <text evidence="2">The sequence shown here is derived from an EMBL/GenBank/DDBJ whole genome shotgun (WGS) entry which is preliminary data.</text>
</comment>
<dbReference type="Gene3D" id="1.10.10.10">
    <property type="entry name" value="Winged helix-like DNA-binding domain superfamily/Winged helix DNA-binding domain"/>
    <property type="match status" value="1"/>
</dbReference>
<dbReference type="Pfam" id="PF00480">
    <property type="entry name" value="ROK"/>
    <property type="match status" value="1"/>
</dbReference>
<dbReference type="PANTHER" id="PTHR18964">
    <property type="entry name" value="ROK (REPRESSOR, ORF, KINASE) FAMILY"/>
    <property type="match status" value="1"/>
</dbReference>
<dbReference type="RefSeq" id="WP_270113635.1">
    <property type="nucleotide sequence ID" value="NZ_BAAAOL010000017.1"/>
</dbReference>
<name>A0A9W6GAN7_9ACTN</name>
<dbReference type="PANTHER" id="PTHR18964:SF149">
    <property type="entry name" value="BIFUNCTIONAL UDP-N-ACETYLGLUCOSAMINE 2-EPIMERASE_N-ACETYLMANNOSAMINE KINASE"/>
    <property type="match status" value="1"/>
</dbReference>